<comment type="caution">
    <text evidence="2">The sequence shown here is derived from an EMBL/GenBank/DDBJ whole genome shotgun (WGS) entry which is preliminary data.</text>
</comment>
<dbReference type="Proteomes" id="UP001312893">
    <property type="component" value="Unassembled WGS sequence"/>
</dbReference>
<sequence>SLDYGLLESTRDEILAAYGWSQVNVSWLWYLLPSLLLVRPLSEARREQRVRHYFDAGWALLCMAFIVISASVEGRGLGYAAIVLFVALGAIMTLALTRLEWLGGDRFVIGSLITIIALIGIFIVWPSIAIFIPMFTNAAGEFAPLAFLSVLSQAHIVQVII</sequence>
<keyword evidence="1" id="KW-0812">Transmembrane</keyword>
<reference evidence="2 3" key="1">
    <citation type="submission" date="2024-04" db="EMBL/GenBank/DDBJ databases">
        <title>Two novel Raoultella species associated with bleeding cankers of broadleaf hosts, Raoultella scottia sp. nov. and Raoultella lignicola sp. nov.</title>
        <authorList>
            <person name="Brady C.L."/>
        </authorList>
    </citation>
    <scope>NUCLEOTIDE SEQUENCE [LARGE SCALE GENOMIC DNA]</scope>
    <source>
        <strain evidence="2 3">TW_WC1a.1</strain>
    </source>
</reference>
<keyword evidence="1" id="KW-0472">Membrane</keyword>
<keyword evidence="3" id="KW-1185">Reference proteome</keyword>
<evidence type="ECO:0000256" key="1">
    <source>
        <dbReference type="SAM" id="Phobius"/>
    </source>
</evidence>
<gene>
    <name evidence="2" type="ORF">QFI96_000365</name>
</gene>
<proteinExistence type="predicted"/>
<evidence type="ECO:0000313" key="2">
    <source>
        <dbReference type="EMBL" id="MEL0550170.1"/>
    </source>
</evidence>
<organism evidence="2 3">
    <name type="scientific">Raoultella lignicola</name>
    <dbReference type="NCBI Taxonomy" id="3040939"/>
    <lineage>
        <taxon>Bacteria</taxon>
        <taxon>Pseudomonadati</taxon>
        <taxon>Pseudomonadota</taxon>
        <taxon>Gammaproteobacteria</taxon>
        <taxon>Enterobacterales</taxon>
        <taxon>Enterobacteriaceae</taxon>
        <taxon>Klebsiella/Raoultella group</taxon>
        <taxon>Raoultella</taxon>
    </lineage>
</organism>
<feature type="non-terminal residue" evidence="2">
    <location>
        <position position="1"/>
    </location>
</feature>
<evidence type="ECO:0000313" key="3">
    <source>
        <dbReference type="Proteomes" id="UP001312893"/>
    </source>
</evidence>
<feature type="non-terminal residue" evidence="2">
    <location>
        <position position="161"/>
    </location>
</feature>
<feature type="transmembrane region" description="Helical" evidence="1">
    <location>
        <begin position="20"/>
        <end position="41"/>
    </location>
</feature>
<protein>
    <submittedName>
        <fullName evidence="2">Iron ABC transporter permease</fullName>
    </submittedName>
</protein>
<keyword evidence="1" id="KW-1133">Transmembrane helix</keyword>
<name>A0ABU9F1H6_9ENTR</name>
<feature type="transmembrane region" description="Helical" evidence="1">
    <location>
        <begin position="53"/>
        <end position="72"/>
    </location>
</feature>
<accession>A0ABU9F1H6</accession>
<dbReference type="EMBL" id="JARXNK020000072">
    <property type="protein sequence ID" value="MEL0550170.1"/>
    <property type="molecule type" value="Genomic_DNA"/>
</dbReference>
<feature type="transmembrane region" description="Helical" evidence="1">
    <location>
        <begin position="78"/>
        <end position="96"/>
    </location>
</feature>
<feature type="transmembrane region" description="Helical" evidence="1">
    <location>
        <begin position="108"/>
        <end position="136"/>
    </location>
</feature>